<dbReference type="GO" id="GO:0032259">
    <property type="term" value="P:methylation"/>
    <property type="evidence" value="ECO:0007669"/>
    <property type="project" value="UniProtKB-KW"/>
</dbReference>
<dbReference type="PANTHER" id="PTHR33841:SF1">
    <property type="entry name" value="DNA METHYLTRANSFERASE A"/>
    <property type="match status" value="1"/>
</dbReference>
<feature type="compositionally biased region" description="Basic and acidic residues" evidence="6">
    <location>
        <begin position="132"/>
        <end position="153"/>
    </location>
</feature>
<dbReference type="PANTHER" id="PTHR33841">
    <property type="entry name" value="DNA METHYLTRANSFERASE YEEA-RELATED"/>
    <property type="match status" value="1"/>
</dbReference>
<dbReference type="InterPro" id="IPR029063">
    <property type="entry name" value="SAM-dependent_MTases_sf"/>
</dbReference>
<evidence type="ECO:0000256" key="3">
    <source>
        <dbReference type="ARBA" id="ARBA00022679"/>
    </source>
</evidence>
<feature type="region of interest" description="Disordered" evidence="6">
    <location>
        <begin position="825"/>
        <end position="845"/>
    </location>
</feature>
<dbReference type="GO" id="GO:0009007">
    <property type="term" value="F:site-specific DNA-methyltransferase (adenine-specific) activity"/>
    <property type="evidence" value="ECO:0007669"/>
    <property type="project" value="UniProtKB-EC"/>
</dbReference>
<comment type="caution">
    <text evidence="8">The sequence shown here is derived from an EMBL/GenBank/DDBJ whole genome shotgun (WGS) entry which is preliminary data.</text>
</comment>
<dbReference type="SUPFAM" id="SSF53335">
    <property type="entry name" value="S-adenosyl-L-methionine-dependent methyltransferases"/>
    <property type="match status" value="1"/>
</dbReference>
<evidence type="ECO:0000256" key="6">
    <source>
        <dbReference type="SAM" id="MobiDB-lite"/>
    </source>
</evidence>
<protein>
    <recommendedName>
        <fullName evidence="1">site-specific DNA-methyltransferase (adenine-specific)</fullName>
        <ecNumber evidence="1">2.1.1.72</ecNumber>
    </recommendedName>
</protein>
<keyword evidence="2 8" id="KW-0489">Methyltransferase</keyword>
<evidence type="ECO:0000256" key="2">
    <source>
        <dbReference type="ARBA" id="ARBA00022603"/>
    </source>
</evidence>
<dbReference type="InterPro" id="IPR011639">
    <property type="entry name" value="MethylTrfase_TaqI-like_dom"/>
</dbReference>
<feature type="region of interest" description="Disordered" evidence="6">
    <location>
        <begin position="1364"/>
        <end position="1391"/>
    </location>
</feature>
<accession>A0A540VEA3</accession>
<keyword evidence="4" id="KW-0949">S-adenosyl-L-methionine</keyword>
<proteinExistence type="predicted"/>
<name>A0A540VEA3_9CHLR</name>
<evidence type="ECO:0000256" key="1">
    <source>
        <dbReference type="ARBA" id="ARBA00011900"/>
    </source>
</evidence>
<feature type="region of interest" description="Disordered" evidence="6">
    <location>
        <begin position="132"/>
        <end position="157"/>
    </location>
</feature>
<dbReference type="EC" id="2.1.1.72" evidence="1"/>
<evidence type="ECO:0000259" key="7">
    <source>
        <dbReference type="Pfam" id="PF07669"/>
    </source>
</evidence>
<feature type="compositionally biased region" description="Basic and acidic residues" evidence="6">
    <location>
        <begin position="1364"/>
        <end position="1381"/>
    </location>
</feature>
<reference evidence="8 9" key="1">
    <citation type="submission" date="2019-06" db="EMBL/GenBank/DDBJ databases">
        <title>Genome sequence of Litorilinea aerophila BAA-2444.</title>
        <authorList>
            <person name="Maclea K.S."/>
            <person name="Maurais E.G."/>
            <person name="Iannazzi L.C."/>
        </authorList>
    </citation>
    <scope>NUCLEOTIDE SEQUENCE [LARGE SCALE GENOMIC DNA]</scope>
    <source>
        <strain evidence="8 9">ATCC BAA-2444</strain>
    </source>
</reference>
<dbReference type="Proteomes" id="UP000317371">
    <property type="component" value="Unassembled WGS sequence"/>
</dbReference>
<keyword evidence="3 8" id="KW-0808">Transferase</keyword>
<evidence type="ECO:0000313" key="8">
    <source>
        <dbReference type="EMBL" id="TQE95095.1"/>
    </source>
</evidence>
<dbReference type="Gene3D" id="3.40.50.150">
    <property type="entry name" value="Vaccinia Virus protein VP39"/>
    <property type="match status" value="2"/>
</dbReference>
<dbReference type="PRINTS" id="PR00507">
    <property type="entry name" value="N12N6MTFRASE"/>
</dbReference>
<dbReference type="Pfam" id="PF07669">
    <property type="entry name" value="Eco57I"/>
    <property type="match status" value="1"/>
</dbReference>
<dbReference type="EMBL" id="VIGC01000017">
    <property type="protein sequence ID" value="TQE95095.1"/>
    <property type="molecule type" value="Genomic_DNA"/>
</dbReference>
<gene>
    <name evidence="8" type="ORF">FKZ61_13795</name>
</gene>
<dbReference type="InterPro" id="IPR050953">
    <property type="entry name" value="N4_N6_ade-DNA_methylase"/>
</dbReference>
<keyword evidence="9" id="KW-1185">Reference proteome</keyword>
<dbReference type="OrthoDB" id="9815272at2"/>
<comment type="catalytic activity">
    <reaction evidence="5">
        <text>a 2'-deoxyadenosine in DNA + S-adenosyl-L-methionine = an N(6)-methyl-2'-deoxyadenosine in DNA + S-adenosyl-L-homocysteine + H(+)</text>
        <dbReference type="Rhea" id="RHEA:15197"/>
        <dbReference type="Rhea" id="RHEA-COMP:12418"/>
        <dbReference type="Rhea" id="RHEA-COMP:12419"/>
        <dbReference type="ChEBI" id="CHEBI:15378"/>
        <dbReference type="ChEBI" id="CHEBI:57856"/>
        <dbReference type="ChEBI" id="CHEBI:59789"/>
        <dbReference type="ChEBI" id="CHEBI:90615"/>
        <dbReference type="ChEBI" id="CHEBI:90616"/>
        <dbReference type="EC" id="2.1.1.72"/>
    </reaction>
</comment>
<organism evidence="8 9">
    <name type="scientific">Litorilinea aerophila</name>
    <dbReference type="NCBI Taxonomy" id="1204385"/>
    <lineage>
        <taxon>Bacteria</taxon>
        <taxon>Bacillati</taxon>
        <taxon>Chloroflexota</taxon>
        <taxon>Caldilineae</taxon>
        <taxon>Caldilineales</taxon>
        <taxon>Caldilineaceae</taxon>
        <taxon>Litorilinea</taxon>
    </lineage>
</organism>
<sequence>MTSRAINLSSSPTLKLSSSPALRIEGGLLGPDVLEALAHGDLPGQKPADFGLPANRSLTEEIAAAFNDARAQWGVFQNRLERLPENETGTSETREFWVIPLLRLLGYSLQYRPRALEVDGATFAISHIVESEKSEKSENGRAREHESTRDRVSRSHALTLSRSHPLTLSPSHPLIPVHIVSARQELGRVAPSGRPRLSPHALVQEYLNRTDDALWGLVTNGLILRLLRDSTYVRRQAYIEFDLQAIIEEDRFADFALLYRLLHRTRLPADGAAPEDCLLETYYQQAIEQGGRVREHLRDGVEQAIQILANGFLTHPANESLRESMRTREQESTSLPLYQQLLRLIYRLLFLLVSEERGLMGGNPLYREHYGISRLRRLTEQRAAWTDDVDLWHSLRALWEILCDEEMAALLDVPPLNGELFAELNLLDNAVLANRDLLAALWHLTWYQEDRSAPPRRVNYAALDTEELGSVYESLLDYHPAVTFDAAGRPRFELAPGSERKSTGSYYTPPQLVAELVRSALEPVIAERLRAGERESYDLNLSRSQPPNLSRSQALERALLSIKVCDPACGSGHFLLAAARRLGLELARIRSGEEQPAPERVREATRDVIAHCIYGVDRNPLAVELCRVALWLESHAAGKPLTFLDHRIKCGDSLVGVFDLEALKDGLPDDAFQPVSDDDRKIAASLKKQNKQEREGQLGLFGWNLDLNLEGLAQRAAELDAIADDSPEAVRRKRALYEARFADPDWERQKLACDLWTAAFFQPYSRSHALPPSTAPITTDAVRRALSGQGGLPPQTVGLAQALAAEHRFFHWPLEFPEIFAEHESGRAGDHESHPLHRSSSPALPLSRSPGFDVVLGNPPWEQIQLEEQEFFAPRDARIASAPNAAARKRLIQKLPQTDPALWAAYQQALQAAESVSRFLRGSGQYPFTGRGRINTYSVFAERARALLAPQGRAGIIVPTGIATDATNQYFFADLVEKGQLASLFDFENREAIFPGVHRSYKFSLLTLSGEHESTRTREHESPALPLSTSQPLTFSFFATNTAHLRDPRRVFSLTAEDIARINPNTRTLPVFRTRQDAELTRAIYRRVPVLINERTGENPWSIKFRQGLFNMSSDSHLFRTRAELEAQGYRLVGNVFVRTGDHESLRAREHESPALSLSPSPALYYLPLYEAKMIWHYDHRYGTYEGVTSRSSTHLPTPGEREHADPDFVVQPWYWVDAAEVQARLGDWKRGWLLGFRKTARATDERTVIANTLNLVGVGDKAPLLFPDLDPCYVPLLLANLNALVLDFVARNKVGGTDISHFYMKQFPVLPPSAYTAADLRFIVPRVLELTYTAWDLKPFADDVWRDADDDLRAAILQQVEAHESKRAGEHESTRAREYESTSLPLSTSQPLKLPPFKWDESRRARLQAELDAYYARLYGLTRKQLRYILDPADLTEKELEDILDPWEEVADPLDPAGYEARVAASDFPGETFRVLKDKELRAYGEYHTRRLVLEAWERLSQGGSRCP</sequence>
<evidence type="ECO:0000256" key="5">
    <source>
        <dbReference type="ARBA" id="ARBA00047942"/>
    </source>
</evidence>
<dbReference type="RefSeq" id="WP_141610772.1">
    <property type="nucleotide sequence ID" value="NZ_VIGC02000017.1"/>
</dbReference>
<evidence type="ECO:0000313" key="9">
    <source>
        <dbReference type="Proteomes" id="UP000317371"/>
    </source>
</evidence>
<feature type="domain" description="Type II methyltransferase M.TaqI-like" evidence="7">
    <location>
        <begin position="611"/>
        <end position="869"/>
    </location>
</feature>
<feature type="compositionally biased region" description="Basic and acidic residues" evidence="6">
    <location>
        <begin position="825"/>
        <end position="835"/>
    </location>
</feature>
<feature type="compositionally biased region" description="Low complexity" evidence="6">
    <location>
        <begin position="1382"/>
        <end position="1391"/>
    </location>
</feature>
<evidence type="ECO:0000256" key="4">
    <source>
        <dbReference type="ARBA" id="ARBA00022691"/>
    </source>
</evidence>
<dbReference type="InParanoid" id="A0A540VEA3"/>